<accession>A0ABU7K5S9</accession>
<dbReference type="SUPFAM" id="SSF46894">
    <property type="entry name" value="C-terminal effector domain of the bipartite response regulators"/>
    <property type="match status" value="1"/>
</dbReference>
<dbReference type="InterPro" id="IPR016032">
    <property type="entry name" value="Sig_transdc_resp-reg_C-effctor"/>
</dbReference>
<protein>
    <recommendedName>
        <fullName evidence="3">OmpR/PhoB-type domain-containing protein</fullName>
    </recommendedName>
</protein>
<keyword evidence="2" id="KW-1185">Reference proteome</keyword>
<dbReference type="Gene3D" id="1.10.10.10">
    <property type="entry name" value="Winged helix-like DNA-binding domain superfamily/Winged helix DNA-binding domain"/>
    <property type="match status" value="1"/>
</dbReference>
<dbReference type="InterPro" id="IPR036388">
    <property type="entry name" value="WH-like_DNA-bd_sf"/>
</dbReference>
<dbReference type="RefSeq" id="WP_330091405.1">
    <property type="nucleotide sequence ID" value="NZ_JAUZMY010000008.1"/>
</dbReference>
<reference evidence="1 2" key="1">
    <citation type="submission" date="2023-08" db="EMBL/GenBank/DDBJ databases">
        <authorList>
            <person name="Girao M."/>
            <person name="Carvalho M.F."/>
        </authorList>
    </citation>
    <scope>NUCLEOTIDE SEQUENCE [LARGE SCALE GENOMIC DNA]</scope>
    <source>
        <strain evidence="1 2">CT-R113</strain>
    </source>
</reference>
<evidence type="ECO:0008006" key="3">
    <source>
        <dbReference type="Google" id="ProtNLM"/>
    </source>
</evidence>
<organism evidence="1 2">
    <name type="scientific">Nocardiopsis codii</name>
    <dbReference type="NCBI Taxonomy" id="3065942"/>
    <lineage>
        <taxon>Bacteria</taxon>
        <taxon>Bacillati</taxon>
        <taxon>Actinomycetota</taxon>
        <taxon>Actinomycetes</taxon>
        <taxon>Streptosporangiales</taxon>
        <taxon>Nocardiopsidaceae</taxon>
        <taxon>Nocardiopsis</taxon>
    </lineage>
</organism>
<dbReference type="Proteomes" id="UP001356095">
    <property type="component" value="Unassembled WGS sequence"/>
</dbReference>
<proteinExistence type="predicted"/>
<evidence type="ECO:0000313" key="2">
    <source>
        <dbReference type="Proteomes" id="UP001356095"/>
    </source>
</evidence>
<sequence length="70" mass="7828">MSVEISVLGDIKARIDGHDVDLGHVRRQSVFVALLADVNRLVPVDRLIDRVWGRRPRRGRGRRSTATSPG</sequence>
<gene>
    <name evidence="1" type="ORF">Q8791_10290</name>
</gene>
<comment type="caution">
    <text evidence="1">The sequence shown here is derived from an EMBL/GenBank/DDBJ whole genome shotgun (WGS) entry which is preliminary data.</text>
</comment>
<name>A0ABU7K5S9_9ACTN</name>
<evidence type="ECO:0000313" key="1">
    <source>
        <dbReference type="EMBL" id="MEE2037608.1"/>
    </source>
</evidence>
<dbReference type="EMBL" id="JAUZMY010000008">
    <property type="protein sequence ID" value="MEE2037608.1"/>
    <property type="molecule type" value="Genomic_DNA"/>
</dbReference>